<dbReference type="AlphaFoldDB" id="A0A226SRP3"/>
<evidence type="ECO:0000256" key="4">
    <source>
        <dbReference type="ARBA" id="ARBA00023002"/>
    </source>
</evidence>
<dbReference type="RefSeq" id="WP_089143408.1">
    <property type="nucleotide sequence ID" value="NZ_LYQR01000015.1"/>
</dbReference>
<accession>A0A226SRP3</accession>
<evidence type="ECO:0000313" key="6">
    <source>
        <dbReference type="EMBL" id="OXC22705.1"/>
    </source>
</evidence>
<keyword evidence="2" id="KW-0285">Flavoprotein</keyword>
<dbReference type="InterPro" id="IPR050315">
    <property type="entry name" value="FAD-oxidoreductase_2"/>
</dbReference>
<evidence type="ECO:0000256" key="3">
    <source>
        <dbReference type="ARBA" id="ARBA00022827"/>
    </source>
</evidence>
<dbReference type="InterPro" id="IPR027477">
    <property type="entry name" value="Succ_DH/fumarate_Rdtase_cat_sf"/>
</dbReference>
<keyword evidence="4" id="KW-0560">Oxidoreductase</keyword>
<dbReference type="Pfam" id="PF00890">
    <property type="entry name" value="FAD_binding_2"/>
    <property type="match status" value="1"/>
</dbReference>
<dbReference type="Gene3D" id="3.90.700.10">
    <property type="entry name" value="Succinate dehydrogenase/fumarate reductase flavoprotein, catalytic domain"/>
    <property type="match status" value="1"/>
</dbReference>
<dbReference type="Proteomes" id="UP000198437">
    <property type="component" value="Unassembled WGS sequence"/>
</dbReference>
<dbReference type="EMBL" id="LYQW01000022">
    <property type="protein sequence ID" value="OXC22705.1"/>
    <property type="molecule type" value="Genomic_DNA"/>
</dbReference>
<sequence>MIRLLNFVDHVNKNATKEHDQKFLKQLLEESGKTFDDLVALTNSQVSIFSDSPIIIANFTNGAHLAEMLANYIKEHGGGFYLNSRVTKIIDDGTKVSGLQVRNSAGEFTISAKAVVIATGSASYEKDDLLNKVTPSVAKVHVFNEASPANTGDGYSLLKAVNAEFSNNDVYKNGTIDFAPQLFITWNTVPDYSKTMLIDENGKRFSNEAPCNFLNLTTEMYKHGSEKYYLIYDGKKMDSSFKEKLDKVEENPQVYVHANSIVELANKLKIDANSLKDTFVKYQNATETGKDEFGKDKTHLEKFTGNDFYAVYAMLGSWETINMKTKSGATKRAIKLHQFGRISNRR</sequence>
<dbReference type="SUPFAM" id="SSF51905">
    <property type="entry name" value="FAD/NAD(P)-binding domain"/>
    <property type="match status" value="1"/>
</dbReference>
<gene>
    <name evidence="6" type="ORF">AYP82_00515</name>
</gene>
<dbReference type="PANTHER" id="PTHR43400:SF7">
    <property type="entry name" value="FAD-DEPENDENT OXIDOREDUCTASE 2 FAD BINDING DOMAIN-CONTAINING PROTEIN"/>
    <property type="match status" value="1"/>
</dbReference>
<comment type="caution">
    <text evidence="6">The sequence shown here is derived from an EMBL/GenBank/DDBJ whole genome shotgun (WGS) entry which is preliminary data.</text>
</comment>
<keyword evidence="3" id="KW-0274">FAD</keyword>
<protein>
    <submittedName>
        <fullName evidence="6">Fumarate reductase</fullName>
    </submittedName>
</protein>
<evidence type="ECO:0000256" key="1">
    <source>
        <dbReference type="ARBA" id="ARBA00001974"/>
    </source>
</evidence>
<organism evidence="6 7">
    <name type="scientific">Lactobacillus crispatus</name>
    <dbReference type="NCBI Taxonomy" id="47770"/>
    <lineage>
        <taxon>Bacteria</taxon>
        <taxon>Bacillati</taxon>
        <taxon>Bacillota</taxon>
        <taxon>Bacilli</taxon>
        <taxon>Lactobacillales</taxon>
        <taxon>Lactobacillaceae</taxon>
        <taxon>Lactobacillus</taxon>
    </lineage>
</organism>
<dbReference type="SUPFAM" id="SSF56425">
    <property type="entry name" value="Succinate dehydrogenase/fumarate reductase flavoprotein, catalytic domain"/>
    <property type="match status" value="1"/>
</dbReference>
<name>A0A226SRP3_9LACO</name>
<evidence type="ECO:0000259" key="5">
    <source>
        <dbReference type="Pfam" id="PF00890"/>
    </source>
</evidence>
<evidence type="ECO:0000256" key="2">
    <source>
        <dbReference type="ARBA" id="ARBA00022630"/>
    </source>
</evidence>
<reference evidence="6 7" key="1">
    <citation type="submission" date="2016-05" db="EMBL/GenBank/DDBJ databases">
        <authorList>
            <person name="Johnson T.J."/>
            <person name="Youmans B.P."/>
            <person name="Case K.A."/>
        </authorList>
    </citation>
    <scope>NUCLEOTIDE SEQUENCE [LARGE SCALE GENOMIC DNA]</scope>
    <source>
        <strain evidence="6 7">UMNLC6</strain>
    </source>
</reference>
<dbReference type="PANTHER" id="PTHR43400">
    <property type="entry name" value="FUMARATE REDUCTASE"/>
    <property type="match status" value="1"/>
</dbReference>
<dbReference type="Gene3D" id="3.50.50.60">
    <property type="entry name" value="FAD/NAD(P)-binding domain"/>
    <property type="match status" value="1"/>
</dbReference>
<evidence type="ECO:0000313" key="7">
    <source>
        <dbReference type="Proteomes" id="UP000198437"/>
    </source>
</evidence>
<comment type="cofactor">
    <cofactor evidence="1">
        <name>FAD</name>
        <dbReference type="ChEBI" id="CHEBI:57692"/>
    </cofactor>
</comment>
<dbReference type="InterPro" id="IPR036188">
    <property type="entry name" value="FAD/NAD-bd_sf"/>
</dbReference>
<dbReference type="InterPro" id="IPR003953">
    <property type="entry name" value="FAD-dep_OxRdtase_2_FAD-bd"/>
</dbReference>
<feature type="domain" description="FAD-dependent oxidoreductase 2 FAD-binding" evidence="5">
    <location>
        <begin position="59"/>
        <end position="291"/>
    </location>
</feature>
<dbReference type="GO" id="GO:0033765">
    <property type="term" value="F:steroid dehydrogenase activity, acting on the CH-CH group of donors"/>
    <property type="evidence" value="ECO:0007669"/>
    <property type="project" value="UniProtKB-ARBA"/>
</dbReference>
<proteinExistence type="predicted"/>